<evidence type="ECO:0000313" key="2">
    <source>
        <dbReference type="WBParaSite" id="EN70_11829"/>
    </source>
</evidence>
<proteinExistence type="predicted"/>
<dbReference type="WBParaSite" id="EN70_11829">
    <property type="protein sequence ID" value="EN70_11829"/>
    <property type="gene ID" value="EN70_11829"/>
</dbReference>
<name>A0A1I7VB23_LOALO</name>
<reference evidence="2" key="2">
    <citation type="submission" date="2016-11" db="UniProtKB">
        <authorList>
            <consortium name="WormBaseParasite"/>
        </authorList>
    </citation>
    <scope>IDENTIFICATION</scope>
</reference>
<reference evidence="1" key="1">
    <citation type="submission" date="2012-04" db="EMBL/GenBank/DDBJ databases">
        <title>The Genome Sequence of Loa loa.</title>
        <authorList>
            <consortium name="The Broad Institute Genome Sequencing Platform"/>
            <consortium name="Broad Institute Genome Sequencing Center for Infectious Disease"/>
            <person name="Nutman T.B."/>
            <person name="Fink D.L."/>
            <person name="Russ C."/>
            <person name="Young S."/>
            <person name="Zeng Q."/>
            <person name="Gargeya S."/>
            <person name="Alvarado L."/>
            <person name="Berlin A."/>
            <person name="Chapman S.B."/>
            <person name="Chen Z."/>
            <person name="Freedman E."/>
            <person name="Gellesch M."/>
            <person name="Goldberg J."/>
            <person name="Griggs A."/>
            <person name="Gujja S."/>
            <person name="Heilman E.R."/>
            <person name="Heiman D."/>
            <person name="Howarth C."/>
            <person name="Mehta T."/>
            <person name="Neiman D."/>
            <person name="Pearson M."/>
            <person name="Roberts A."/>
            <person name="Saif S."/>
            <person name="Shea T."/>
            <person name="Shenoy N."/>
            <person name="Sisk P."/>
            <person name="Stolte C."/>
            <person name="Sykes S."/>
            <person name="White J."/>
            <person name="Yandava C."/>
            <person name="Haas B."/>
            <person name="Henn M.R."/>
            <person name="Nusbaum C."/>
            <person name="Birren B."/>
        </authorList>
    </citation>
    <scope>NUCLEOTIDE SEQUENCE [LARGE SCALE GENOMIC DNA]</scope>
</reference>
<evidence type="ECO:0000313" key="1">
    <source>
        <dbReference type="Proteomes" id="UP000095285"/>
    </source>
</evidence>
<dbReference type="Proteomes" id="UP000095285">
    <property type="component" value="Unassembled WGS sequence"/>
</dbReference>
<keyword evidence="1" id="KW-1185">Reference proteome</keyword>
<dbReference type="AlphaFoldDB" id="A0A1I7VB23"/>
<protein>
    <submittedName>
        <fullName evidence="2">tRNA pseudouridine synthase</fullName>
    </submittedName>
</protein>
<accession>A0A1I7VB23</accession>
<organism evidence="1 2">
    <name type="scientific">Loa loa</name>
    <name type="common">Eye worm</name>
    <name type="synonym">Filaria loa</name>
    <dbReference type="NCBI Taxonomy" id="7209"/>
    <lineage>
        <taxon>Eukaryota</taxon>
        <taxon>Metazoa</taxon>
        <taxon>Ecdysozoa</taxon>
        <taxon>Nematoda</taxon>
        <taxon>Chromadorea</taxon>
        <taxon>Rhabditida</taxon>
        <taxon>Spirurina</taxon>
        <taxon>Spiruromorpha</taxon>
        <taxon>Filarioidea</taxon>
        <taxon>Onchocercidae</taxon>
        <taxon>Loa</taxon>
    </lineage>
</organism>
<sequence>MSDKVKLVIMIGNDFKYTRECAESQILVIAKAFQEVVSAPICVIAQPNNRDNTNNEDFEKVGNALAFNSGNELLFFNSHQVILFHFTVINGTEPDDSKKIFSTIIFNESKRTINNDSITYVTTPSKFEFLTRSEGSLHSRAKKRVTKTFPDIPLCTLRLFNESSMTVVDYQVETEFRFHAGHVYAIVGVRKFGGENPVMGNLSEESD</sequence>